<organism evidence="1 2">
    <name type="scientific">Rhizophagus irregularis</name>
    <dbReference type="NCBI Taxonomy" id="588596"/>
    <lineage>
        <taxon>Eukaryota</taxon>
        <taxon>Fungi</taxon>
        <taxon>Fungi incertae sedis</taxon>
        <taxon>Mucoromycota</taxon>
        <taxon>Glomeromycotina</taxon>
        <taxon>Glomeromycetes</taxon>
        <taxon>Glomerales</taxon>
        <taxon>Glomeraceae</taxon>
        <taxon>Rhizophagus</taxon>
    </lineage>
</organism>
<sequence length="166" mass="20088">MAESCCEIIQSIFNQFELNELLPYFKDSIESSTKQEDLLLQQITSIAFLKEFINKYWKNYFQKDNFLSKSLIKEINNIMKISGNLFMHSIRSYFMLISYQQSSFDIKQLEILKKEFTFFENFTNIESITNMEMYFPPKLWKSIRKVNFKDFHTYYNNNLDKYPLLS</sequence>
<feature type="non-terminal residue" evidence="1">
    <location>
        <position position="166"/>
    </location>
</feature>
<proteinExistence type="predicted"/>
<dbReference type="AlphaFoldDB" id="A0A2N0QGM2"/>
<reference evidence="1 2" key="2">
    <citation type="submission" date="2017-10" db="EMBL/GenBank/DDBJ databases">
        <title>Genome analyses suggest a sexual origin of heterokaryosis in a supposedly ancient asexual fungus.</title>
        <authorList>
            <person name="Corradi N."/>
            <person name="Sedzielewska K."/>
            <person name="Noel J."/>
            <person name="Charron P."/>
            <person name="Farinelli L."/>
            <person name="Marton T."/>
            <person name="Kruger M."/>
            <person name="Pelin A."/>
            <person name="Brachmann A."/>
            <person name="Corradi N."/>
        </authorList>
    </citation>
    <scope>NUCLEOTIDE SEQUENCE [LARGE SCALE GENOMIC DNA]</scope>
    <source>
        <strain evidence="1 2">A1</strain>
    </source>
</reference>
<gene>
    <name evidence="1" type="ORF">RhiirA1_487077</name>
</gene>
<dbReference type="Proteomes" id="UP000232688">
    <property type="component" value="Unassembled WGS sequence"/>
</dbReference>
<evidence type="ECO:0000313" key="1">
    <source>
        <dbReference type="EMBL" id="PKC50202.1"/>
    </source>
</evidence>
<dbReference type="VEuPathDB" id="FungiDB:RhiirA1_487077"/>
<protein>
    <submittedName>
        <fullName evidence="1">Uncharacterized protein</fullName>
    </submittedName>
</protein>
<reference evidence="1 2" key="1">
    <citation type="submission" date="2017-10" db="EMBL/GenBank/DDBJ databases">
        <title>Extensive intraspecific genome diversity in a model arbuscular mycorrhizal fungus.</title>
        <authorList>
            <person name="Chen E.C.H."/>
            <person name="Morin E."/>
            <person name="Baudet D."/>
            <person name="Noel J."/>
            <person name="Ndikumana S."/>
            <person name="Charron P."/>
            <person name="St-Onge C."/>
            <person name="Giorgi J."/>
            <person name="Grigoriev I.V."/>
            <person name="Roux C."/>
            <person name="Martin F.M."/>
            <person name="Corradi N."/>
        </authorList>
    </citation>
    <scope>NUCLEOTIDE SEQUENCE [LARGE SCALE GENOMIC DNA]</scope>
    <source>
        <strain evidence="1 2">A1</strain>
    </source>
</reference>
<accession>A0A2N0QGM2</accession>
<comment type="caution">
    <text evidence="1">The sequence shown here is derived from an EMBL/GenBank/DDBJ whole genome shotgun (WGS) entry which is preliminary data.</text>
</comment>
<name>A0A2N0QGM2_9GLOM</name>
<evidence type="ECO:0000313" key="2">
    <source>
        <dbReference type="Proteomes" id="UP000232688"/>
    </source>
</evidence>
<dbReference type="EMBL" id="LLXH01010715">
    <property type="protein sequence ID" value="PKC50202.1"/>
    <property type="molecule type" value="Genomic_DNA"/>
</dbReference>